<evidence type="ECO:0000313" key="2">
    <source>
        <dbReference type="Proteomes" id="UP000821853"/>
    </source>
</evidence>
<dbReference type="OrthoDB" id="10612834at2759"/>
<name>A0A9J6FG30_HAELO</name>
<protein>
    <recommendedName>
        <fullName evidence="3">HAT C-terminal dimerisation domain-containing protein</fullName>
    </recommendedName>
</protein>
<proteinExistence type="predicted"/>
<dbReference type="EMBL" id="JABSTR010000001">
    <property type="protein sequence ID" value="KAH9361288.1"/>
    <property type="molecule type" value="Genomic_DNA"/>
</dbReference>
<sequence>MTSGPSIKDDESYLRAPLLPRCEDPLEWWKSKGSHLYPSLLTFFRHNIERLKGIQYLVIFISMF</sequence>
<organism evidence="1 2">
    <name type="scientific">Haemaphysalis longicornis</name>
    <name type="common">Bush tick</name>
    <dbReference type="NCBI Taxonomy" id="44386"/>
    <lineage>
        <taxon>Eukaryota</taxon>
        <taxon>Metazoa</taxon>
        <taxon>Ecdysozoa</taxon>
        <taxon>Arthropoda</taxon>
        <taxon>Chelicerata</taxon>
        <taxon>Arachnida</taxon>
        <taxon>Acari</taxon>
        <taxon>Parasitiformes</taxon>
        <taxon>Ixodida</taxon>
        <taxon>Ixodoidea</taxon>
        <taxon>Ixodidae</taxon>
        <taxon>Haemaphysalinae</taxon>
        <taxon>Haemaphysalis</taxon>
    </lineage>
</organism>
<dbReference type="AlphaFoldDB" id="A0A9J6FG30"/>
<comment type="caution">
    <text evidence="1">The sequence shown here is derived from an EMBL/GenBank/DDBJ whole genome shotgun (WGS) entry which is preliminary data.</text>
</comment>
<dbReference type="VEuPathDB" id="VectorBase:HLOH_056628"/>
<evidence type="ECO:0000313" key="1">
    <source>
        <dbReference type="EMBL" id="KAH9361288.1"/>
    </source>
</evidence>
<dbReference type="Proteomes" id="UP000821853">
    <property type="component" value="Chromosome 1"/>
</dbReference>
<gene>
    <name evidence="1" type="ORF">HPB48_006850</name>
</gene>
<keyword evidence="2" id="KW-1185">Reference proteome</keyword>
<accession>A0A9J6FG30</accession>
<reference evidence="1 2" key="1">
    <citation type="journal article" date="2020" name="Cell">
        <title>Large-Scale Comparative Analyses of Tick Genomes Elucidate Their Genetic Diversity and Vector Capacities.</title>
        <authorList>
            <consortium name="Tick Genome and Microbiome Consortium (TIGMIC)"/>
            <person name="Jia N."/>
            <person name="Wang J."/>
            <person name="Shi W."/>
            <person name="Du L."/>
            <person name="Sun Y."/>
            <person name="Zhan W."/>
            <person name="Jiang J.F."/>
            <person name="Wang Q."/>
            <person name="Zhang B."/>
            <person name="Ji P."/>
            <person name="Bell-Sakyi L."/>
            <person name="Cui X.M."/>
            <person name="Yuan T.T."/>
            <person name="Jiang B.G."/>
            <person name="Yang W.F."/>
            <person name="Lam T.T."/>
            <person name="Chang Q.C."/>
            <person name="Ding S.J."/>
            <person name="Wang X.J."/>
            <person name="Zhu J.G."/>
            <person name="Ruan X.D."/>
            <person name="Zhao L."/>
            <person name="Wei J.T."/>
            <person name="Ye R.Z."/>
            <person name="Que T.C."/>
            <person name="Du C.H."/>
            <person name="Zhou Y.H."/>
            <person name="Cheng J.X."/>
            <person name="Dai P.F."/>
            <person name="Guo W.B."/>
            <person name="Han X.H."/>
            <person name="Huang E.J."/>
            <person name="Li L.F."/>
            <person name="Wei W."/>
            <person name="Gao Y.C."/>
            <person name="Liu J.Z."/>
            <person name="Shao H.Z."/>
            <person name="Wang X."/>
            <person name="Wang C.C."/>
            <person name="Yang T.C."/>
            <person name="Huo Q.B."/>
            <person name="Li W."/>
            <person name="Chen H.Y."/>
            <person name="Chen S.E."/>
            <person name="Zhou L.G."/>
            <person name="Ni X.B."/>
            <person name="Tian J.H."/>
            <person name="Sheng Y."/>
            <person name="Liu T."/>
            <person name="Pan Y.S."/>
            <person name="Xia L.Y."/>
            <person name="Li J."/>
            <person name="Zhao F."/>
            <person name="Cao W.C."/>
        </authorList>
    </citation>
    <scope>NUCLEOTIDE SEQUENCE [LARGE SCALE GENOMIC DNA]</scope>
    <source>
        <strain evidence="1">HaeL-2018</strain>
    </source>
</reference>
<evidence type="ECO:0008006" key="3">
    <source>
        <dbReference type="Google" id="ProtNLM"/>
    </source>
</evidence>